<evidence type="ECO:0000313" key="2">
    <source>
        <dbReference type="Proteomes" id="UP001163731"/>
    </source>
</evidence>
<gene>
    <name evidence="1" type="ORF">OMO38_10045</name>
</gene>
<evidence type="ECO:0000313" key="1">
    <source>
        <dbReference type="EMBL" id="MCW3168861.1"/>
    </source>
</evidence>
<name>A0ABT3HYM0_9FLAO</name>
<keyword evidence="2" id="KW-1185">Reference proteome</keyword>
<organism evidence="1 2">
    <name type="scientific">Chryseobacterium kimseyorum</name>
    <dbReference type="NCBI Taxonomy" id="2984028"/>
    <lineage>
        <taxon>Bacteria</taxon>
        <taxon>Pseudomonadati</taxon>
        <taxon>Bacteroidota</taxon>
        <taxon>Flavobacteriia</taxon>
        <taxon>Flavobacteriales</taxon>
        <taxon>Weeksellaceae</taxon>
        <taxon>Chryseobacterium group</taxon>
        <taxon>Chryseobacterium</taxon>
    </lineage>
</organism>
<proteinExistence type="predicted"/>
<sequence>MKKLPKLGCACEKHDLIESEYRTSTVGTDSTEGRNAEVSVIQCRLCQRIWIKYDVEFPNSPQSARWFKGIIAKKDVAEMKPENAVEYLENLPWYICGGEFFGNTEVFGEGNLDFLSISNVGDSKV</sequence>
<dbReference type="EMBL" id="JAPDHW010000006">
    <property type="protein sequence ID" value="MCW3168861.1"/>
    <property type="molecule type" value="Genomic_DNA"/>
</dbReference>
<dbReference type="Proteomes" id="UP001163731">
    <property type="component" value="Unassembled WGS sequence"/>
</dbReference>
<reference evidence="1" key="1">
    <citation type="submission" date="2022-10" db="EMBL/GenBank/DDBJ databases">
        <title>Chryseobacterium babae sp. nov. isolated from the gut of the beetle Oryctes rhinoceros, and Chryseobacterium kimseyorum sp. nov., isolated from a stick insect rearing cage.</title>
        <authorList>
            <person name="Shelomi M."/>
            <person name="Han C.-J."/>
            <person name="Chen W.-M."/>
            <person name="Chen H.-K."/>
            <person name="Liaw S.-J."/>
            <person name="Muhle E."/>
            <person name="Clermont D."/>
        </authorList>
    </citation>
    <scope>NUCLEOTIDE SEQUENCE</scope>
    <source>
        <strain evidence="1">09-1422</strain>
    </source>
</reference>
<protein>
    <submittedName>
        <fullName evidence="1">Uncharacterized protein</fullName>
    </submittedName>
</protein>
<comment type="caution">
    <text evidence="1">The sequence shown here is derived from an EMBL/GenBank/DDBJ whole genome shotgun (WGS) entry which is preliminary data.</text>
</comment>
<dbReference type="RefSeq" id="WP_264750048.1">
    <property type="nucleotide sequence ID" value="NZ_JAPDHW010000006.1"/>
</dbReference>
<accession>A0ABT3HYM0</accession>